<evidence type="ECO:0000313" key="5">
    <source>
        <dbReference type="EMBL" id="HIR05609.1"/>
    </source>
</evidence>
<dbReference type="Gene3D" id="3.30.420.40">
    <property type="match status" value="2"/>
</dbReference>
<dbReference type="EMBL" id="DVGC01000035">
    <property type="protein sequence ID" value="HIR05609.1"/>
    <property type="molecule type" value="Genomic_DNA"/>
</dbReference>
<evidence type="ECO:0000256" key="2">
    <source>
        <dbReference type="ARBA" id="ARBA00022679"/>
    </source>
</evidence>
<dbReference type="GO" id="GO:0016301">
    <property type="term" value="F:kinase activity"/>
    <property type="evidence" value="ECO:0007669"/>
    <property type="project" value="UniProtKB-KW"/>
</dbReference>
<evidence type="ECO:0000259" key="4">
    <source>
        <dbReference type="Pfam" id="PF00370"/>
    </source>
</evidence>
<feature type="domain" description="Carbohydrate kinase FGGY N-terminal" evidence="4">
    <location>
        <begin position="4"/>
        <end position="214"/>
    </location>
</feature>
<dbReference type="SUPFAM" id="SSF53067">
    <property type="entry name" value="Actin-like ATPase domain"/>
    <property type="match status" value="2"/>
</dbReference>
<keyword evidence="2" id="KW-0808">Transferase</keyword>
<evidence type="ECO:0000256" key="1">
    <source>
        <dbReference type="ARBA" id="ARBA00009156"/>
    </source>
</evidence>
<protein>
    <recommendedName>
        <fullName evidence="4">Carbohydrate kinase FGGY N-terminal domain-containing protein</fullName>
    </recommendedName>
</protein>
<dbReference type="CDD" id="cd07777">
    <property type="entry name" value="ASKHA_NBD_FGGY_SHK"/>
    <property type="match status" value="1"/>
</dbReference>
<dbReference type="InterPro" id="IPR043129">
    <property type="entry name" value="ATPase_NBD"/>
</dbReference>
<dbReference type="InterPro" id="IPR018484">
    <property type="entry name" value="FGGY_N"/>
</dbReference>
<reference evidence="5" key="1">
    <citation type="submission" date="2020-10" db="EMBL/GenBank/DDBJ databases">
        <authorList>
            <person name="Gilroy R."/>
        </authorList>
    </citation>
    <scope>NUCLEOTIDE SEQUENCE</scope>
    <source>
        <strain evidence="5">CHK180-2868</strain>
    </source>
</reference>
<proteinExistence type="inferred from homology"/>
<organism evidence="5 6">
    <name type="scientific">Candidatus Copromonas faecavium</name>
    <name type="common">nom. illeg.</name>
    <dbReference type="NCBI Taxonomy" id="2840740"/>
    <lineage>
        <taxon>Bacteria</taxon>
        <taxon>Bacillati</taxon>
        <taxon>Bacillota</taxon>
        <taxon>Clostridia</taxon>
        <taxon>Lachnospirales</taxon>
        <taxon>Lachnospiraceae</taxon>
        <taxon>Candidatus Copromonas (nom. illeg.)</taxon>
    </lineage>
</organism>
<gene>
    <name evidence="5" type="ORF">IAB28_06550</name>
</gene>
<sequence length="460" mass="51498">MKAIAIDLGSSFVKYAIFELENGMILNQKKITSIPKRNAQDRLVFEIPVMGIVKQVKEILAQETQKYDDIGAMIFSTQMHGFVYRTEGEQEPVYVSWQDMRCLHQRKTGETYLEYLQGLFSKEDMKECGVYIKPSLGLCNLFTMLDENPARPRNGTLYTLGSFVIEQLTGNNICHITNAAPLGLADVTRHCWSEKIIKRAGFDEIKFPKIAESDFSSCGVYEVNGSKLQVFPDYGDQQIAVLGSMSAAGEGLINIATAGQVSVIAEEFQAGDFENRPYFEKLYLRTISNMPSGRGLDVLVRFAADTVERLTNKQMGIGEFWKILEKQFEPDTKGIQVDMSFYETPWKLDGGEIRGIKPGNLNLNTLFSAAFRDMAETYKKNLDILSQNTPLKAVVCSGGVSWKRPELIRVIQTVMGCPCRLSALDDEAVAGLYRMALCCSGLYKSLADQGEQVLKIQNME</sequence>
<dbReference type="GO" id="GO:0005975">
    <property type="term" value="P:carbohydrate metabolic process"/>
    <property type="evidence" value="ECO:0007669"/>
    <property type="project" value="InterPro"/>
</dbReference>
<comment type="caution">
    <text evidence="5">The sequence shown here is derived from an EMBL/GenBank/DDBJ whole genome shotgun (WGS) entry which is preliminary data.</text>
</comment>
<reference evidence="5" key="2">
    <citation type="journal article" date="2021" name="PeerJ">
        <title>Extensive microbial diversity within the chicken gut microbiome revealed by metagenomics and culture.</title>
        <authorList>
            <person name="Gilroy R."/>
            <person name="Ravi A."/>
            <person name="Getino M."/>
            <person name="Pursley I."/>
            <person name="Horton D.L."/>
            <person name="Alikhan N.F."/>
            <person name="Baker D."/>
            <person name="Gharbi K."/>
            <person name="Hall N."/>
            <person name="Watson M."/>
            <person name="Adriaenssens E.M."/>
            <person name="Foster-Nyarko E."/>
            <person name="Jarju S."/>
            <person name="Secka A."/>
            <person name="Antonio M."/>
            <person name="Oren A."/>
            <person name="Chaudhuri R.R."/>
            <person name="La Ragione R."/>
            <person name="Hildebrand F."/>
            <person name="Pallen M.J."/>
        </authorList>
    </citation>
    <scope>NUCLEOTIDE SEQUENCE</scope>
    <source>
        <strain evidence="5">CHK180-2868</strain>
    </source>
</reference>
<dbReference type="InterPro" id="IPR050406">
    <property type="entry name" value="FGGY_Carb_Kinase"/>
</dbReference>
<dbReference type="PANTHER" id="PTHR43095">
    <property type="entry name" value="SUGAR KINASE"/>
    <property type="match status" value="1"/>
</dbReference>
<evidence type="ECO:0000313" key="6">
    <source>
        <dbReference type="Proteomes" id="UP000824250"/>
    </source>
</evidence>
<dbReference type="AlphaFoldDB" id="A0A9D1D6G5"/>
<name>A0A9D1D6G5_9FIRM</name>
<accession>A0A9D1D6G5</accession>
<keyword evidence="3" id="KW-0418">Kinase</keyword>
<evidence type="ECO:0000256" key="3">
    <source>
        <dbReference type="ARBA" id="ARBA00022777"/>
    </source>
</evidence>
<comment type="similarity">
    <text evidence="1">Belongs to the FGGY kinase family.</text>
</comment>
<dbReference type="Pfam" id="PF00370">
    <property type="entry name" value="FGGY_N"/>
    <property type="match status" value="1"/>
</dbReference>
<dbReference type="PANTHER" id="PTHR43095:SF5">
    <property type="entry name" value="XYLULOSE KINASE"/>
    <property type="match status" value="1"/>
</dbReference>
<dbReference type="Proteomes" id="UP000824250">
    <property type="component" value="Unassembled WGS sequence"/>
</dbReference>